<proteinExistence type="predicted"/>
<sequence length="61" mass="7210">MHLLHNQCNPLHAQNCPQFVSVYHQFLYVTLVKLEQECRLEKNITVLSGNMFPSHTHIFFI</sequence>
<dbReference type="EMBL" id="GBRH01187635">
    <property type="protein sequence ID" value="JAE10261.1"/>
    <property type="molecule type" value="Transcribed_RNA"/>
</dbReference>
<reference evidence="1" key="1">
    <citation type="submission" date="2014-09" db="EMBL/GenBank/DDBJ databases">
        <authorList>
            <person name="Magalhaes I.L.F."/>
            <person name="Oliveira U."/>
            <person name="Santos F.R."/>
            <person name="Vidigal T.H.D.A."/>
            <person name="Brescovit A.D."/>
            <person name="Santos A.J."/>
        </authorList>
    </citation>
    <scope>NUCLEOTIDE SEQUENCE</scope>
    <source>
        <tissue evidence="1">Shoot tissue taken approximately 20 cm above the soil surface</tissue>
    </source>
</reference>
<organism evidence="1">
    <name type="scientific">Arundo donax</name>
    <name type="common">Giant reed</name>
    <name type="synonym">Donax arundinaceus</name>
    <dbReference type="NCBI Taxonomy" id="35708"/>
    <lineage>
        <taxon>Eukaryota</taxon>
        <taxon>Viridiplantae</taxon>
        <taxon>Streptophyta</taxon>
        <taxon>Embryophyta</taxon>
        <taxon>Tracheophyta</taxon>
        <taxon>Spermatophyta</taxon>
        <taxon>Magnoliopsida</taxon>
        <taxon>Liliopsida</taxon>
        <taxon>Poales</taxon>
        <taxon>Poaceae</taxon>
        <taxon>PACMAD clade</taxon>
        <taxon>Arundinoideae</taxon>
        <taxon>Arundineae</taxon>
        <taxon>Arundo</taxon>
    </lineage>
</organism>
<protein>
    <submittedName>
        <fullName evidence="1">Uncharacterized protein</fullName>
    </submittedName>
</protein>
<dbReference type="AlphaFoldDB" id="A0A0A9FJG2"/>
<evidence type="ECO:0000313" key="1">
    <source>
        <dbReference type="EMBL" id="JAE10261.1"/>
    </source>
</evidence>
<accession>A0A0A9FJG2</accession>
<reference evidence="1" key="2">
    <citation type="journal article" date="2015" name="Data Brief">
        <title>Shoot transcriptome of the giant reed, Arundo donax.</title>
        <authorList>
            <person name="Barrero R.A."/>
            <person name="Guerrero F.D."/>
            <person name="Moolhuijzen P."/>
            <person name="Goolsby J.A."/>
            <person name="Tidwell J."/>
            <person name="Bellgard S.E."/>
            <person name="Bellgard M.I."/>
        </authorList>
    </citation>
    <scope>NUCLEOTIDE SEQUENCE</scope>
    <source>
        <tissue evidence="1">Shoot tissue taken approximately 20 cm above the soil surface</tissue>
    </source>
</reference>
<name>A0A0A9FJG2_ARUDO</name>